<dbReference type="OMA" id="AGCANMI"/>
<dbReference type="InterPro" id="IPR009613">
    <property type="entry name" value="LMF"/>
</dbReference>
<dbReference type="GeneTree" id="ENSGT00530000063702"/>
<dbReference type="GO" id="GO:0005789">
    <property type="term" value="C:endoplasmic reticulum membrane"/>
    <property type="evidence" value="ECO:0007669"/>
    <property type="project" value="TreeGrafter"/>
</dbReference>
<evidence type="ECO:0008006" key="5">
    <source>
        <dbReference type="Google" id="ProtNLM"/>
    </source>
</evidence>
<feature type="transmembrane region" description="Helical" evidence="2">
    <location>
        <begin position="40"/>
        <end position="62"/>
    </location>
</feature>
<name>A0A8D0GGK3_SPHPU</name>
<reference evidence="3" key="2">
    <citation type="submission" date="2025-09" db="UniProtKB">
        <authorList>
            <consortium name="Ensembl"/>
        </authorList>
    </citation>
    <scope>IDENTIFICATION</scope>
</reference>
<dbReference type="PANTHER" id="PTHR14463">
    <property type="entry name" value="LIPASE MATURATION FACTOR"/>
    <property type="match status" value="1"/>
</dbReference>
<organism evidence="3 4">
    <name type="scientific">Sphenodon punctatus</name>
    <name type="common">Tuatara</name>
    <name type="synonym">Hatteria punctata</name>
    <dbReference type="NCBI Taxonomy" id="8508"/>
    <lineage>
        <taxon>Eukaryota</taxon>
        <taxon>Metazoa</taxon>
        <taxon>Chordata</taxon>
        <taxon>Craniata</taxon>
        <taxon>Vertebrata</taxon>
        <taxon>Euteleostomi</taxon>
        <taxon>Lepidosauria</taxon>
        <taxon>Sphenodontia</taxon>
        <taxon>Sphenodontidae</taxon>
        <taxon>Sphenodon</taxon>
    </lineage>
</organism>
<evidence type="ECO:0000313" key="4">
    <source>
        <dbReference type="Proteomes" id="UP000694392"/>
    </source>
</evidence>
<keyword evidence="2" id="KW-1133">Transmembrane helix</keyword>
<feature type="compositionally biased region" description="Basic and acidic residues" evidence="1">
    <location>
        <begin position="1"/>
        <end position="13"/>
    </location>
</feature>
<reference evidence="3" key="1">
    <citation type="submission" date="2025-08" db="UniProtKB">
        <authorList>
            <consortium name="Ensembl"/>
        </authorList>
    </citation>
    <scope>IDENTIFICATION</scope>
</reference>
<feature type="region of interest" description="Disordered" evidence="1">
    <location>
        <begin position="1"/>
        <end position="29"/>
    </location>
</feature>
<dbReference type="Ensembl" id="ENSSPUT00000006933.1">
    <property type="protein sequence ID" value="ENSSPUP00000006516.1"/>
    <property type="gene ID" value="ENSSPUG00000005032.1"/>
</dbReference>
<evidence type="ECO:0000256" key="1">
    <source>
        <dbReference type="SAM" id="MobiDB-lite"/>
    </source>
</evidence>
<dbReference type="AlphaFoldDB" id="A0A8D0GGK3"/>
<sequence>MERQLRQRRRGAEAPDASGEEEGKQLAGSPRPLLRPGTFWLSRLVLLRAIASLYLLAFLVAYNQNKQLLGEKGLLPSQLYLQSVKRYFKGKINLDSLSYAPTILWFLDWSGMDGNLDSLAGIGLAISAFVLVTGCANMVLMAVLWMLYLSLVNVGQIW</sequence>
<evidence type="ECO:0000313" key="3">
    <source>
        <dbReference type="Ensembl" id="ENSSPUP00000006516.1"/>
    </source>
</evidence>
<keyword evidence="2" id="KW-0812">Transmembrane</keyword>
<dbReference type="Proteomes" id="UP000694392">
    <property type="component" value="Unplaced"/>
</dbReference>
<protein>
    <recommendedName>
        <fullName evidence="5">Lipase maturation factor 1</fullName>
    </recommendedName>
</protein>
<feature type="transmembrane region" description="Helical" evidence="2">
    <location>
        <begin position="119"/>
        <end position="148"/>
    </location>
</feature>
<accession>A0A8D0GGK3</accession>
<dbReference type="GO" id="GO:0051604">
    <property type="term" value="P:protein maturation"/>
    <property type="evidence" value="ECO:0007669"/>
    <property type="project" value="InterPro"/>
</dbReference>
<dbReference type="PANTHER" id="PTHR14463:SF10">
    <property type="entry name" value="LIPASE MATURATION FACTOR 1"/>
    <property type="match status" value="1"/>
</dbReference>
<proteinExistence type="predicted"/>
<keyword evidence="2" id="KW-0472">Membrane</keyword>
<evidence type="ECO:0000256" key="2">
    <source>
        <dbReference type="SAM" id="Phobius"/>
    </source>
</evidence>
<keyword evidence="4" id="KW-1185">Reference proteome</keyword>